<proteinExistence type="predicted"/>
<accession>A0A6J7W9N2</accession>
<reference evidence="1" key="1">
    <citation type="submission" date="2020-05" db="EMBL/GenBank/DDBJ databases">
        <authorList>
            <person name="Chiriac C."/>
            <person name="Salcher M."/>
            <person name="Ghai R."/>
            <person name="Kavagutti S V."/>
        </authorList>
    </citation>
    <scope>NUCLEOTIDE SEQUENCE</scope>
</reference>
<gene>
    <name evidence="1" type="ORF">UFOVP158_31</name>
</gene>
<organism evidence="1">
    <name type="scientific">uncultured Caudovirales phage</name>
    <dbReference type="NCBI Taxonomy" id="2100421"/>
    <lineage>
        <taxon>Viruses</taxon>
        <taxon>Duplodnaviria</taxon>
        <taxon>Heunggongvirae</taxon>
        <taxon>Uroviricota</taxon>
        <taxon>Caudoviricetes</taxon>
        <taxon>Peduoviridae</taxon>
        <taxon>Maltschvirus</taxon>
        <taxon>Maltschvirus maltsch</taxon>
    </lineage>
</organism>
<name>A0A6J7W9N2_9CAUD</name>
<sequence>MSESHIEAAANDISFGKLASELALFDEWFNAVLSDASDTVPRGGTSWVFAGGARKAAWHGWAAARGVS</sequence>
<protein>
    <submittedName>
        <fullName evidence="1">Uncharacterized protein</fullName>
    </submittedName>
</protein>
<dbReference type="EMBL" id="LR798207">
    <property type="protein sequence ID" value="CAB5178738.1"/>
    <property type="molecule type" value="Genomic_DNA"/>
</dbReference>
<evidence type="ECO:0000313" key="1">
    <source>
        <dbReference type="EMBL" id="CAB5178738.1"/>
    </source>
</evidence>